<name>A0A6G5RMD8_9ACTN</name>
<protein>
    <recommendedName>
        <fullName evidence="4">TnsA endonuclease N-terminal domain-containing protein</fullName>
    </recommendedName>
</protein>
<dbReference type="EMBL" id="CP021978">
    <property type="protein sequence ID" value="QCD59328.1"/>
    <property type="molecule type" value="Genomic_DNA"/>
</dbReference>
<proteinExistence type="predicted"/>
<feature type="region of interest" description="Disordered" evidence="1">
    <location>
        <begin position="1"/>
        <end position="25"/>
    </location>
</feature>
<accession>A0A6G5RMD8</accession>
<evidence type="ECO:0000313" key="2">
    <source>
        <dbReference type="EMBL" id="QCD59328.1"/>
    </source>
</evidence>
<keyword evidence="3" id="KW-1185">Reference proteome</keyword>
<evidence type="ECO:0000256" key="1">
    <source>
        <dbReference type="SAM" id="MobiDB-lite"/>
    </source>
</evidence>
<dbReference type="KEGG" id="shaw:CEB94_34410"/>
<dbReference type="InterPro" id="IPR048000">
    <property type="entry name" value="TnsA-like"/>
</dbReference>
<dbReference type="AlphaFoldDB" id="A0A6G5RMD8"/>
<gene>
    <name evidence="2" type="ORF">CEB94_34410</name>
</gene>
<dbReference type="Proteomes" id="UP000495940">
    <property type="component" value="Chromosome"/>
</dbReference>
<reference evidence="2 3" key="1">
    <citation type="submission" date="2017-06" db="EMBL/GenBank/DDBJ databases">
        <title>Complete Genome Sequence of Streptomyces hawaiiensis NRRL 15010 and insights into acyldepsipeptides biosynthesis.</title>
        <authorList>
            <person name="Mariita R.M."/>
            <person name="Sello J.K."/>
        </authorList>
    </citation>
    <scope>NUCLEOTIDE SEQUENCE [LARGE SCALE GENOMIC DNA]</scope>
    <source>
        <strain evidence="2 3">ATCC 12236</strain>
    </source>
</reference>
<dbReference type="NCBIfam" id="NF033179">
    <property type="entry name" value="TnsA_like_Actin"/>
    <property type="match status" value="1"/>
</dbReference>
<evidence type="ECO:0000313" key="3">
    <source>
        <dbReference type="Proteomes" id="UP000495940"/>
    </source>
</evidence>
<sequence>MSVVRTRERGKRSGSGGTTPTCEADLRASTYGNPCRHTPCPPTSCRPAAGHRRVLPFLGRSCCGNAERSPGQAAHALGLECAESAAISRPVFFGVALTSRSLFALRDATGLPVQVLQAEVASFSAQPFTIDGHDGDGAWVHTPDLFARRSDGSVLLLDVKGNGRLTVPTVVCQARRTADLCRRIGWDYAMVGEPDALRWATVSWLAGYRRPLRAGKELADRLLVLAQKAVVIGDLVNFQPIPELARSVIYHLMWHHQLVFDQTRPLRDHTCVRAKDPGRVA</sequence>
<evidence type="ECO:0008006" key="4">
    <source>
        <dbReference type="Google" id="ProtNLM"/>
    </source>
</evidence>
<organism evidence="2 3">
    <name type="scientific">Streptomyces hawaiiensis</name>
    <dbReference type="NCBI Taxonomy" id="67305"/>
    <lineage>
        <taxon>Bacteria</taxon>
        <taxon>Bacillati</taxon>
        <taxon>Actinomycetota</taxon>
        <taxon>Actinomycetes</taxon>
        <taxon>Kitasatosporales</taxon>
        <taxon>Streptomycetaceae</taxon>
        <taxon>Streptomyces</taxon>
    </lineage>
</organism>